<gene>
    <name evidence="1" type="ORF">MLD38_026216</name>
</gene>
<organism evidence="1 2">
    <name type="scientific">Melastoma candidum</name>
    <dbReference type="NCBI Taxonomy" id="119954"/>
    <lineage>
        <taxon>Eukaryota</taxon>
        <taxon>Viridiplantae</taxon>
        <taxon>Streptophyta</taxon>
        <taxon>Embryophyta</taxon>
        <taxon>Tracheophyta</taxon>
        <taxon>Spermatophyta</taxon>
        <taxon>Magnoliopsida</taxon>
        <taxon>eudicotyledons</taxon>
        <taxon>Gunneridae</taxon>
        <taxon>Pentapetalae</taxon>
        <taxon>rosids</taxon>
        <taxon>malvids</taxon>
        <taxon>Myrtales</taxon>
        <taxon>Melastomataceae</taxon>
        <taxon>Melastomatoideae</taxon>
        <taxon>Melastomateae</taxon>
        <taxon>Melastoma</taxon>
    </lineage>
</organism>
<protein>
    <submittedName>
        <fullName evidence="1">Uncharacterized protein</fullName>
    </submittedName>
</protein>
<dbReference type="EMBL" id="CM042886">
    <property type="protein sequence ID" value="KAI4341499.1"/>
    <property type="molecule type" value="Genomic_DNA"/>
</dbReference>
<evidence type="ECO:0000313" key="1">
    <source>
        <dbReference type="EMBL" id="KAI4341499.1"/>
    </source>
</evidence>
<sequence>MDDQGNPRKRQRDRLNSTTDGNEPSRSKQGSSDGVEAPAAGEPTVPSVEEVEEFFEILRRMQVAMRYFNKKINVEGGGGRLSGTLREVLQMEQVKLGADNGETEAVEEKSHAFDLNSEPDRENADITPEP</sequence>
<comment type="caution">
    <text evidence="1">The sequence shown here is derived from an EMBL/GenBank/DDBJ whole genome shotgun (WGS) entry which is preliminary data.</text>
</comment>
<evidence type="ECO:0000313" key="2">
    <source>
        <dbReference type="Proteomes" id="UP001057402"/>
    </source>
</evidence>
<proteinExistence type="predicted"/>
<name>A0ACB9P1E1_9MYRT</name>
<accession>A0ACB9P1E1</accession>
<keyword evidence="2" id="KW-1185">Reference proteome</keyword>
<reference evidence="2" key="1">
    <citation type="journal article" date="2023" name="Front. Plant Sci.">
        <title>Chromosomal-level genome assembly of Melastoma candidum provides insights into trichome evolution.</title>
        <authorList>
            <person name="Zhong Y."/>
            <person name="Wu W."/>
            <person name="Sun C."/>
            <person name="Zou P."/>
            <person name="Liu Y."/>
            <person name="Dai S."/>
            <person name="Zhou R."/>
        </authorList>
    </citation>
    <scope>NUCLEOTIDE SEQUENCE [LARGE SCALE GENOMIC DNA]</scope>
</reference>
<dbReference type="Proteomes" id="UP001057402">
    <property type="component" value="Chromosome 7"/>
</dbReference>